<evidence type="ECO:0000256" key="4">
    <source>
        <dbReference type="ARBA" id="ARBA00022801"/>
    </source>
</evidence>
<evidence type="ECO:0000313" key="10">
    <source>
        <dbReference type="Proteomes" id="UP000054408"/>
    </source>
</evidence>
<dbReference type="OMA" id="FHMSSSD"/>
<accession>A0A0L0D3E5</accession>
<keyword evidence="4" id="KW-0378">Hydrolase</keyword>
<evidence type="ECO:0000256" key="2">
    <source>
        <dbReference type="ARBA" id="ARBA00009559"/>
    </source>
</evidence>
<evidence type="ECO:0000256" key="3">
    <source>
        <dbReference type="ARBA" id="ARBA00022692"/>
    </source>
</evidence>
<dbReference type="Gene3D" id="3.20.20.80">
    <property type="entry name" value="Glycosidases"/>
    <property type="match status" value="1"/>
</dbReference>
<dbReference type="GO" id="GO:0000139">
    <property type="term" value="C:Golgi membrane"/>
    <property type="evidence" value="ECO:0007669"/>
    <property type="project" value="UniProtKB-SubCell"/>
</dbReference>
<dbReference type="InterPro" id="IPR017853">
    <property type="entry name" value="GH"/>
</dbReference>
<comment type="similarity">
    <text evidence="2">Belongs to the glycosyl hydrolase 99 family.</text>
</comment>
<evidence type="ECO:0000256" key="7">
    <source>
        <dbReference type="ARBA" id="ARBA00023034"/>
    </source>
</evidence>
<gene>
    <name evidence="9" type="ORF">AMSG_03260</name>
</gene>
<dbReference type="Pfam" id="PF16317">
    <property type="entry name" value="Glyco_hydro_99"/>
    <property type="match status" value="1"/>
</dbReference>
<dbReference type="STRING" id="461836.A0A0L0D3E5"/>
<dbReference type="GO" id="GO:0004559">
    <property type="term" value="F:alpha-mannosidase activity"/>
    <property type="evidence" value="ECO:0007669"/>
    <property type="project" value="TreeGrafter"/>
</dbReference>
<keyword evidence="6" id="KW-1133">Transmembrane helix</keyword>
<dbReference type="PANTHER" id="PTHR13572:SF4">
    <property type="entry name" value="RE57134P"/>
    <property type="match status" value="1"/>
</dbReference>
<evidence type="ECO:0000256" key="5">
    <source>
        <dbReference type="ARBA" id="ARBA00022968"/>
    </source>
</evidence>
<dbReference type="eggNOG" id="ENOG502QPJV">
    <property type="taxonomic scope" value="Eukaryota"/>
</dbReference>
<dbReference type="PANTHER" id="PTHR13572">
    <property type="entry name" value="ENDO-ALPHA-1,2-MANNOSIDASE"/>
    <property type="match status" value="1"/>
</dbReference>
<evidence type="ECO:0000256" key="6">
    <source>
        <dbReference type="ARBA" id="ARBA00022989"/>
    </source>
</evidence>
<dbReference type="OrthoDB" id="406152at2759"/>
<keyword evidence="7" id="KW-0333">Golgi apparatus</keyword>
<evidence type="ECO:0000256" key="8">
    <source>
        <dbReference type="ARBA" id="ARBA00023136"/>
    </source>
</evidence>
<proteinExistence type="inferred from homology"/>
<organism evidence="9 10">
    <name type="scientific">Thecamonas trahens ATCC 50062</name>
    <dbReference type="NCBI Taxonomy" id="461836"/>
    <lineage>
        <taxon>Eukaryota</taxon>
        <taxon>Apusozoa</taxon>
        <taxon>Apusomonadida</taxon>
        <taxon>Apusomonadidae</taxon>
        <taxon>Thecamonas</taxon>
    </lineage>
</organism>
<keyword evidence="5" id="KW-0735">Signal-anchor</keyword>
<comment type="subcellular location">
    <subcellularLocation>
        <location evidence="1">Golgi apparatus membrane</location>
        <topology evidence="1">Single-pass type II membrane protein</topology>
    </subcellularLocation>
</comment>
<dbReference type="Proteomes" id="UP000054408">
    <property type="component" value="Unassembled WGS sequence"/>
</dbReference>
<dbReference type="RefSeq" id="XP_013760104.1">
    <property type="nucleotide sequence ID" value="XM_013904650.1"/>
</dbReference>
<dbReference type="SUPFAM" id="SSF51445">
    <property type="entry name" value="(Trans)glycosidases"/>
    <property type="match status" value="1"/>
</dbReference>
<evidence type="ECO:0000313" key="9">
    <source>
        <dbReference type="EMBL" id="KNC46829.1"/>
    </source>
</evidence>
<keyword evidence="8" id="KW-0472">Membrane</keyword>
<dbReference type="GeneID" id="25562874"/>
<dbReference type="AlphaFoldDB" id="A0A0L0D3E5"/>
<dbReference type="CDD" id="cd11574">
    <property type="entry name" value="GH99"/>
    <property type="match status" value="1"/>
</dbReference>
<keyword evidence="3" id="KW-0812">Transmembrane</keyword>
<protein>
    <submittedName>
        <fullName evidence="9">Endo-alpha-mannosidase</fullName>
    </submittedName>
</protein>
<evidence type="ECO:0000256" key="1">
    <source>
        <dbReference type="ARBA" id="ARBA00004323"/>
    </source>
</evidence>
<dbReference type="InterPro" id="IPR026071">
    <property type="entry name" value="Glyco_Hydrolase_99"/>
</dbReference>
<keyword evidence="10" id="KW-1185">Reference proteome</keyword>
<reference evidence="9 10" key="1">
    <citation type="submission" date="2010-05" db="EMBL/GenBank/DDBJ databases">
        <title>The Genome Sequence of Thecamonas trahens ATCC 50062.</title>
        <authorList>
            <consortium name="The Broad Institute Genome Sequencing Platform"/>
            <person name="Russ C."/>
            <person name="Cuomo C."/>
            <person name="Shea T."/>
            <person name="Young S.K."/>
            <person name="Zeng Q."/>
            <person name="Koehrsen M."/>
            <person name="Haas B."/>
            <person name="Borodovsky M."/>
            <person name="Guigo R."/>
            <person name="Alvarado L."/>
            <person name="Berlin A."/>
            <person name="Bochicchio J."/>
            <person name="Borenstein D."/>
            <person name="Chapman S."/>
            <person name="Chen Z."/>
            <person name="Freedman E."/>
            <person name="Gellesch M."/>
            <person name="Goldberg J."/>
            <person name="Griggs A."/>
            <person name="Gujja S."/>
            <person name="Heilman E."/>
            <person name="Heiman D."/>
            <person name="Hepburn T."/>
            <person name="Howarth C."/>
            <person name="Jen D."/>
            <person name="Larson L."/>
            <person name="Mehta T."/>
            <person name="Park D."/>
            <person name="Pearson M."/>
            <person name="Roberts A."/>
            <person name="Saif S."/>
            <person name="Shenoy N."/>
            <person name="Sisk P."/>
            <person name="Stolte C."/>
            <person name="Sykes S."/>
            <person name="Thomson T."/>
            <person name="Walk T."/>
            <person name="White J."/>
            <person name="Yandava C."/>
            <person name="Burger G."/>
            <person name="Gray M.W."/>
            <person name="Holland P.W.H."/>
            <person name="King N."/>
            <person name="Lang F.B.F."/>
            <person name="Roger A.J."/>
            <person name="Ruiz-Trillo I."/>
            <person name="Lander E."/>
            <person name="Nusbaum C."/>
        </authorList>
    </citation>
    <scope>NUCLEOTIDE SEQUENCE [LARGE SCALE GENOMIC DNA]</scope>
    <source>
        <strain evidence="9 10">ATCC 50062</strain>
    </source>
</reference>
<name>A0A0L0D3E5_THETB</name>
<sequence length="386" mass="42233">MVVVVVTVAGDGMPMATGTEFGAEGETDVAMAEVMADGDGPGVNTSVHAFYYTWYGDEDQAFHHWDHRVLCHWNEALRHHHPCGHRFAPPDVGSPYYPARGLYSSGDAAVVTGHTSDAGKAGIGVLVYGWTGQASNPRAVDGEGINTDIIVDDVLRAVETSHVPVQIAFHSEPYEGRSPVSFADDAEYLAAHYFHYDSIYRIDGRPVVYVYDSYRSPAVEWADVLGKGGSLRGSDADVFAFGLCLDRGCVAELAAGGFDGLYTYFGSDGFSYGSSVSEWPELVNEAHAAGLKVSLSVGPGYDDTRIRPWNSATRKDRDNGKYYVRMWEAALASGPDYVSITSFNEWGEGTQIEPAVARETTDYTYVGYGDRYLELTAEFVERWSRR</sequence>
<dbReference type="EMBL" id="GL349444">
    <property type="protein sequence ID" value="KNC46829.1"/>
    <property type="molecule type" value="Genomic_DNA"/>
</dbReference>